<sequence length="109" mass="12750">MARAEWTKCLDEASKRSIRWYPQWNERNDMIIRCGGFPNVPLMGTQGVINYNPELVLRQVGYKAWFKRKHEWVGLTFGDPRLDVNEESDLGSTESCRSFKRKLESDPDP</sequence>
<comment type="caution">
    <text evidence="2">The sequence shown here is derived from an EMBL/GenBank/DDBJ whole genome shotgun (WGS) entry which is preliminary data.</text>
</comment>
<dbReference type="PANTHER" id="PTHR48154:SF1">
    <property type="entry name" value="PROTEIN, PUTATIVE-RELATED"/>
    <property type="match status" value="1"/>
</dbReference>
<dbReference type="InterPro" id="IPR056647">
    <property type="entry name" value="DUF7745"/>
</dbReference>
<dbReference type="Pfam" id="PF24924">
    <property type="entry name" value="DUF7745"/>
    <property type="match status" value="1"/>
</dbReference>
<dbReference type="Proteomes" id="UP000257109">
    <property type="component" value="Unassembled WGS sequence"/>
</dbReference>
<dbReference type="AlphaFoldDB" id="A0A371ECE7"/>
<keyword evidence="3" id="KW-1185">Reference proteome</keyword>
<proteinExistence type="predicted"/>
<feature type="non-terminal residue" evidence="2">
    <location>
        <position position="1"/>
    </location>
</feature>
<organism evidence="2 3">
    <name type="scientific">Mucuna pruriens</name>
    <name type="common">Velvet bean</name>
    <name type="synonym">Dolichos pruriens</name>
    <dbReference type="NCBI Taxonomy" id="157652"/>
    <lineage>
        <taxon>Eukaryota</taxon>
        <taxon>Viridiplantae</taxon>
        <taxon>Streptophyta</taxon>
        <taxon>Embryophyta</taxon>
        <taxon>Tracheophyta</taxon>
        <taxon>Spermatophyta</taxon>
        <taxon>Magnoliopsida</taxon>
        <taxon>eudicotyledons</taxon>
        <taxon>Gunneridae</taxon>
        <taxon>Pentapetalae</taxon>
        <taxon>rosids</taxon>
        <taxon>fabids</taxon>
        <taxon>Fabales</taxon>
        <taxon>Fabaceae</taxon>
        <taxon>Papilionoideae</taxon>
        <taxon>50 kb inversion clade</taxon>
        <taxon>NPAAA clade</taxon>
        <taxon>indigoferoid/millettioid clade</taxon>
        <taxon>Phaseoleae</taxon>
        <taxon>Mucuna</taxon>
    </lineage>
</organism>
<name>A0A371ECE7_MUCPR</name>
<protein>
    <recommendedName>
        <fullName evidence="1">DUF7745 domain-containing protein</fullName>
    </recommendedName>
</protein>
<feature type="domain" description="DUF7745" evidence="1">
    <location>
        <begin position="3"/>
        <end position="70"/>
    </location>
</feature>
<evidence type="ECO:0000313" key="2">
    <source>
        <dbReference type="EMBL" id="RDX63707.1"/>
    </source>
</evidence>
<dbReference type="EMBL" id="QJKJ01014749">
    <property type="protein sequence ID" value="RDX63707.1"/>
    <property type="molecule type" value="Genomic_DNA"/>
</dbReference>
<dbReference type="PANTHER" id="PTHR48154">
    <property type="entry name" value="PROTEIN, PUTATIVE-RELATED"/>
    <property type="match status" value="1"/>
</dbReference>
<evidence type="ECO:0000259" key="1">
    <source>
        <dbReference type="Pfam" id="PF24924"/>
    </source>
</evidence>
<accession>A0A371ECE7</accession>
<evidence type="ECO:0000313" key="3">
    <source>
        <dbReference type="Proteomes" id="UP000257109"/>
    </source>
</evidence>
<gene>
    <name evidence="2" type="ORF">CR513_57829</name>
</gene>
<reference evidence="2" key="1">
    <citation type="submission" date="2018-05" db="EMBL/GenBank/DDBJ databases">
        <title>Draft genome of Mucuna pruriens seed.</title>
        <authorList>
            <person name="Nnadi N.E."/>
            <person name="Vos R."/>
            <person name="Hasami M.H."/>
            <person name="Devisetty U.K."/>
            <person name="Aguiy J.C."/>
        </authorList>
    </citation>
    <scope>NUCLEOTIDE SEQUENCE [LARGE SCALE GENOMIC DNA]</scope>
    <source>
        <strain evidence="2">JCA_2017</strain>
    </source>
</reference>